<dbReference type="Proteomes" id="UP000664288">
    <property type="component" value="Unassembled WGS sequence"/>
</dbReference>
<gene>
    <name evidence="3" type="ORF">J1C47_10815</name>
</gene>
<dbReference type="SUPFAM" id="SSF51905">
    <property type="entry name" value="FAD/NAD(P)-binding domain"/>
    <property type="match status" value="1"/>
</dbReference>
<sequence>MANRTVDLVVVGGGIHGCSAALHAAMRGLEVVVLEKDTVARHASGVNAGGVRRLGREFPEVPISQRSMEIWHRIGDLLDDDCGFQRAPQIKVAETEADLDRLKARAAHLRAMGFDHEVVLDRDELRGHLPAVSDHCVGGLASLDDGFALPYQTTFAFQRKARSLGVRFEENCRARTVERVGADFRVTTDRGVFTSRKLLNCGGAWAGEIARQLGEAVSVEPTAPMMLVTSRMPRFCNAVVGNQTRPLSFKQMQNGTVVIGGGRRGRALPDTNVSELIFSELRQTAETAMAIFPIMRGATIVRSWAGIEGRMPDGIPVISPSSTEEGAYHAFGFSSHGFQLGPGVGEIMGELVATGRTNAPIAPFSITRFTPEAGASGSSPTHSQGISA</sequence>
<dbReference type="EMBL" id="JAFMPY010000009">
    <property type="protein sequence ID" value="MBO0904136.1"/>
    <property type="molecule type" value="Genomic_DNA"/>
</dbReference>
<reference evidence="3 4" key="1">
    <citation type="submission" date="2021-03" db="EMBL/GenBank/DDBJ databases">
        <title>Whole genome sequence of Jiella sp. MQZ13P-4.</title>
        <authorList>
            <person name="Tuo L."/>
        </authorList>
    </citation>
    <scope>NUCLEOTIDE SEQUENCE [LARGE SCALE GENOMIC DNA]</scope>
    <source>
        <strain evidence="3 4">MQZ13P-4</strain>
    </source>
</reference>
<accession>A0ABS3J6D7</accession>
<keyword evidence="4" id="KW-1185">Reference proteome</keyword>
<keyword evidence="1" id="KW-0560">Oxidoreductase</keyword>
<feature type="domain" description="FAD dependent oxidoreductase" evidence="2">
    <location>
        <begin position="7"/>
        <end position="351"/>
    </location>
</feature>
<comment type="caution">
    <text evidence="3">The sequence shown here is derived from an EMBL/GenBank/DDBJ whole genome shotgun (WGS) entry which is preliminary data.</text>
</comment>
<dbReference type="Gene3D" id="3.30.9.10">
    <property type="entry name" value="D-Amino Acid Oxidase, subunit A, domain 2"/>
    <property type="match status" value="1"/>
</dbReference>
<proteinExistence type="predicted"/>
<evidence type="ECO:0000313" key="3">
    <source>
        <dbReference type="EMBL" id="MBO0904136.1"/>
    </source>
</evidence>
<dbReference type="RefSeq" id="WP_207350776.1">
    <property type="nucleotide sequence ID" value="NZ_JAFMPY010000009.1"/>
</dbReference>
<name>A0ABS3J6D7_9HYPH</name>
<dbReference type="PANTHER" id="PTHR13847">
    <property type="entry name" value="SARCOSINE DEHYDROGENASE-RELATED"/>
    <property type="match status" value="1"/>
</dbReference>
<protein>
    <submittedName>
        <fullName evidence="3">FAD-binding oxidoreductase</fullName>
    </submittedName>
</protein>
<evidence type="ECO:0000313" key="4">
    <source>
        <dbReference type="Proteomes" id="UP000664288"/>
    </source>
</evidence>
<evidence type="ECO:0000259" key="2">
    <source>
        <dbReference type="Pfam" id="PF01266"/>
    </source>
</evidence>
<dbReference type="InterPro" id="IPR006076">
    <property type="entry name" value="FAD-dep_OxRdtase"/>
</dbReference>
<dbReference type="InterPro" id="IPR036188">
    <property type="entry name" value="FAD/NAD-bd_sf"/>
</dbReference>
<evidence type="ECO:0000256" key="1">
    <source>
        <dbReference type="ARBA" id="ARBA00023002"/>
    </source>
</evidence>
<dbReference type="Pfam" id="PF01266">
    <property type="entry name" value="DAO"/>
    <property type="match status" value="1"/>
</dbReference>
<dbReference type="Gene3D" id="3.50.50.60">
    <property type="entry name" value="FAD/NAD(P)-binding domain"/>
    <property type="match status" value="1"/>
</dbReference>
<organism evidence="3 4">
    <name type="scientific">Jiella sonneratiae</name>
    <dbReference type="NCBI Taxonomy" id="2816856"/>
    <lineage>
        <taxon>Bacteria</taxon>
        <taxon>Pseudomonadati</taxon>
        <taxon>Pseudomonadota</taxon>
        <taxon>Alphaproteobacteria</taxon>
        <taxon>Hyphomicrobiales</taxon>
        <taxon>Aurantimonadaceae</taxon>
        <taxon>Jiella</taxon>
    </lineage>
</organism>